<protein>
    <submittedName>
        <fullName evidence="1">Uncharacterized protein</fullName>
    </submittedName>
</protein>
<organism evidence="1 2">
    <name type="scientific">Catharanthus roseus</name>
    <name type="common">Madagascar periwinkle</name>
    <name type="synonym">Vinca rosea</name>
    <dbReference type="NCBI Taxonomy" id="4058"/>
    <lineage>
        <taxon>Eukaryota</taxon>
        <taxon>Viridiplantae</taxon>
        <taxon>Streptophyta</taxon>
        <taxon>Embryophyta</taxon>
        <taxon>Tracheophyta</taxon>
        <taxon>Spermatophyta</taxon>
        <taxon>Magnoliopsida</taxon>
        <taxon>eudicotyledons</taxon>
        <taxon>Gunneridae</taxon>
        <taxon>Pentapetalae</taxon>
        <taxon>asterids</taxon>
        <taxon>lamiids</taxon>
        <taxon>Gentianales</taxon>
        <taxon>Apocynaceae</taxon>
        <taxon>Rauvolfioideae</taxon>
        <taxon>Vinceae</taxon>
        <taxon>Catharanthinae</taxon>
        <taxon>Catharanthus</taxon>
    </lineage>
</organism>
<gene>
    <name evidence="1" type="ORF">M9H77_15663</name>
</gene>
<comment type="caution">
    <text evidence="1">The sequence shown here is derived from an EMBL/GenBank/DDBJ whole genome shotgun (WGS) entry which is preliminary data.</text>
</comment>
<name>A0ACC0AZS5_CATRO</name>
<dbReference type="EMBL" id="CM044704">
    <property type="protein sequence ID" value="KAI5665810.1"/>
    <property type="molecule type" value="Genomic_DNA"/>
</dbReference>
<evidence type="ECO:0000313" key="1">
    <source>
        <dbReference type="EMBL" id="KAI5665810.1"/>
    </source>
</evidence>
<keyword evidence="2" id="KW-1185">Reference proteome</keyword>
<accession>A0ACC0AZS5</accession>
<reference evidence="2" key="1">
    <citation type="journal article" date="2023" name="Nat. Plants">
        <title>Single-cell RNA sequencing provides a high-resolution roadmap for understanding the multicellular compartmentation of specialized metabolism.</title>
        <authorList>
            <person name="Sun S."/>
            <person name="Shen X."/>
            <person name="Li Y."/>
            <person name="Li Y."/>
            <person name="Wang S."/>
            <person name="Li R."/>
            <person name="Zhang H."/>
            <person name="Shen G."/>
            <person name="Guo B."/>
            <person name="Wei J."/>
            <person name="Xu J."/>
            <person name="St-Pierre B."/>
            <person name="Chen S."/>
            <person name="Sun C."/>
        </authorList>
    </citation>
    <scope>NUCLEOTIDE SEQUENCE [LARGE SCALE GENOMIC DNA]</scope>
</reference>
<sequence>MAGLLAWAADVVGGASGGYGTDDNDPNSIPLIFSPEQLTYAQELDAKAASLRRSIQDLRSRLPPPDISQRLPHLHAHSLASNAALALQLNAHSSTKEQTQLREITLQEENAEYEKAISNCENKIQERLKESNMLQSKLKGFGTIAFNNLTDLVSGLTPHSCHSYRDELYQIILALQELDMAEKNLQVELESAQAAFRSTQSEHSNEPFIDSQTPSKEQNNSEDVKSALQEKLESKKKELVSIEETVQDLEKKWAEVQENALKQPSPAQREKILDKQLHSLIEQLEMKQAQAEHLISEIHLKETELERLNASKRLETSSADANAARKRFGRNSFKESMSSDYIVDPHHKPQTVGIMENLQRLMLLSNETKSCVIDDRQNCMKFGRNDTQFLRWRWKPHDCDLPLFDGGKFLEIVKGKSMAFVGDSLARNQMQSLVAEPSDVSYASDTRFRRWHYKEHNFTLAAFWSTHLVRSEDAHPNSHTMTSLMNLYLDEADEAWANQIENFDYLIISAGQWFLRPLMFYEKKKLVGCYFCKENNVTDLGRDYGHKMALRTSFSTLLNLKRFNGITFFRTFSPQHYENGEWNRGGSCSRRSPLAKEEIKSDDYVVEFYLNQVEELRAAKIRGKKKGLKFRVLDATNMMLMRADGHPNHYGHGPDGTGKLADCVHWCLPGPIDTWNEILLHMLKMED</sequence>
<proteinExistence type="predicted"/>
<dbReference type="Proteomes" id="UP001060085">
    <property type="component" value="Linkage Group LG04"/>
</dbReference>
<evidence type="ECO:0000313" key="2">
    <source>
        <dbReference type="Proteomes" id="UP001060085"/>
    </source>
</evidence>